<protein>
    <submittedName>
        <fullName evidence="2">Uncharacterized protein</fullName>
    </submittedName>
</protein>
<proteinExistence type="predicted"/>
<organism evidence="2 3">
    <name type="scientific">Anguilla anguilla</name>
    <name type="common">European freshwater eel</name>
    <name type="synonym">Muraena anguilla</name>
    <dbReference type="NCBI Taxonomy" id="7936"/>
    <lineage>
        <taxon>Eukaryota</taxon>
        <taxon>Metazoa</taxon>
        <taxon>Chordata</taxon>
        <taxon>Craniata</taxon>
        <taxon>Vertebrata</taxon>
        <taxon>Euteleostomi</taxon>
        <taxon>Actinopterygii</taxon>
        <taxon>Neopterygii</taxon>
        <taxon>Teleostei</taxon>
        <taxon>Anguilliformes</taxon>
        <taxon>Anguillidae</taxon>
        <taxon>Anguilla</taxon>
    </lineage>
</organism>
<dbReference type="EMBL" id="JAFIRN010000001">
    <property type="protein sequence ID" value="KAG5856953.1"/>
    <property type="molecule type" value="Genomic_DNA"/>
</dbReference>
<gene>
    <name evidence="2" type="ORF">ANANG_G00013370</name>
</gene>
<feature type="region of interest" description="Disordered" evidence="1">
    <location>
        <begin position="1"/>
        <end position="57"/>
    </location>
</feature>
<evidence type="ECO:0000313" key="3">
    <source>
        <dbReference type="Proteomes" id="UP001044222"/>
    </source>
</evidence>
<evidence type="ECO:0000256" key="1">
    <source>
        <dbReference type="SAM" id="MobiDB-lite"/>
    </source>
</evidence>
<accession>A0A9D3MZA5</accession>
<evidence type="ECO:0000313" key="2">
    <source>
        <dbReference type="EMBL" id="KAG5856953.1"/>
    </source>
</evidence>
<dbReference type="Proteomes" id="UP001044222">
    <property type="component" value="Unassembled WGS sequence"/>
</dbReference>
<keyword evidence="3" id="KW-1185">Reference proteome</keyword>
<name>A0A9D3MZA5_ANGAN</name>
<dbReference type="AlphaFoldDB" id="A0A9D3MZA5"/>
<comment type="caution">
    <text evidence="2">The sequence shown here is derived from an EMBL/GenBank/DDBJ whole genome shotgun (WGS) entry which is preliminary data.</text>
</comment>
<feature type="compositionally biased region" description="Basic and acidic residues" evidence="1">
    <location>
        <begin position="1"/>
        <end position="18"/>
    </location>
</feature>
<reference evidence="2" key="1">
    <citation type="submission" date="2021-01" db="EMBL/GenBank/DDBJ databases">
        <title>A chromosome-scale assembly of European eel, Anguilla anguilla.</title>
        <authorList>
            <person name="Henkel C."/>
            <person name="Jong-Raadsen S.A."/>
            <person name="Dufour S."/>
            <person name="Weltzien F.-A."/>
            <person name="Palstra A.P."/>
            <person name="Pelster B."/>
            <person name="Spaink H.P."/>
            <person name="Van Den Thillart G.E."/>
            <person name="Jansen H."/>
            <person name="Zahm M."/>
            <person name="Klopp C."/>
            <person name="Cedric C."/>
            <person name="Louis A."/>
            <person name="Berthelot C."/>
            <person name="Parey E."/>
            <person name="Roest Crollius H."/>
            <person name="Montfort J."/>
            <person name="Robinson-Rechavi M."/>
            <person name="Bucao C."/>
            <person name="Bouchez O."/>
            <person name="Gislard M."/>
            <person name="Lluch J."/>
            <person name="Milhes M."/>
            <person name="Lampietro C."/>
            <person name="Lopez Roques C."/>
            <person name="Donnadieu C."/>
            <person name="Braasch I."/>
            <person name="Desvignes T."/>
            <person name="Postlethwait J."/>
            <person name="Bobe J."/>
            <person name="Guiguen Y."/>
            <person name="Dirks R."/>
        </authorList>
    </citation>
    <scope>NUCLEOTIDE SEQUENCE</scope>
    <source>
        <strain evidence="2">Tag_6206</strain>
        <tissue evidence="2">Liver</tissue>
    </source>
</reference>
<sequence>MEHDKAMMERWEKQRDWWEEASSDRSSSSCSPQPGDTLPWNMAKHQRVKRSQSASGEVLDPAERAVFRIAGLLLPACGNM</sequence>